<dbReference type="InterPro" id="IPR050491">
    <property type="entry name" value="AmpC-like"/>
</dbReference>
<proteinExistence type="predicted"/>
<feature type="compositionally biased region" description="Low complexity" evidence="1">
    <location>
        <begin position="60"/>
        <end position="90"/>
    </location>
</feature>
<dbReference type="AlphaFoldDB" id="E2Q5A4"/>
<sequence>MPVPAFAGPEDSGSSEVREKEMVSGTVVRGTALGAALVSLLAVPAQADDRTADLAPKVPPQTAQKQQTPQEPQTTQRARPQGAGDAATAAERMRAALVEQAAGARNLTPPDPGALRDALRAALSQGAPGAIARIDDGATVYEAAEGVADRTTRRAITNEDRFRAGSTTKTFTAVVVLQLVDEGKLALDAPVNDYLPGAVDPRITVRHVLSHRSGLYDYPNTLFARTVPGFEAVRNKVFTNQELLDLAVARPLNNRPGASYAYSNTNYVVAGMLIEKATGRPVGTEYRERIFTPLGLAGTSYVHPATALPGRHTRGYLRPDEAGAPLVDSTAQTASWAQSAGAIISSTRDLNTFYSAVLQGRLTSAARLAEMRKWTPVNSTQAYGLGLRRRDLSCGVSAYGHTGAVQGYYTSAFTSADGKRSVTALTNTSNNATVLSTLGRTLEAAFCGPAARAEKAPRGAEQKQRKAAGTAAGR</sequence>
<gene>
    <name evidence="3" type="primary">dac</name>
    <name evidence="3" type="ORF">SCLAV_2072</name>
</gene>
<dbReference type="Proteomes" id="UP000002357">
    <property type="component" value="Chromosome"/>
</dbReference>
<keyword evidence="3" id="KW-0121">Carboxypeptidase</keyword>
<dbReference type="PANTHER" id="PTHR46825:SF7">
    <property type="entry name" value="D-ALANYL-D-ALANINE CARBOXYPEPTIDASE"/>
    <property type="match status" value="1"/>
</dbReference>
<feature type="region of interest" description="Disordered" evidence="1">
    <location>
        <begin position="452"/>
        <end position="474"/>
    </location>
</feature>
<dbReference type="KEGG" id="sclf:BB341_17965"/>
<dbReference type="eggNOG" id="COG1680">
    <property type="taxonomic scope" value="Bacteria"/>
</dbReference>
<evidence type="ECO:0000256" key="1">
    <source>
        <dbReference type="SAM" id="MobiDB-lite"/>
    </source>
</evidence>
<dbReference type="EC" id="3.4.16.4" evidence="3"/>
<evidence type="ECO:0000259" key="2">
    <source>
        <dbReference type="Pfam" id="PF00144"/>
    </source>
</evidence>
<accession>E2Q5A4</accession>
<dbReference type="Gene3D" id="3.40.710.10">
    <property type="entry name" value="DD-peptidase/beta-lactamase superfamily"/>
    <property type="match status" value="1"/>
</dbReference>
<dbReference type="Pfam" id="PF00144">
    <property type="entry name" value="Beta-lactamase"/>
    <property type="match status" value="1"/>
</dbReference>
<dbReference type="GO" id="GO:0009002">
    <property type="term" value="F:serine-type D-Ala-D-Ala carboxypeptidase activity"/>
    <property type="evidence" value="ECO:0007669"/>
    <property type="project" value="UniProtKB-EC"/>
</dbReference>
<reference evidence="3 4" key="1">
    <citation type="journal article" date="2010" name="Genome Biol. Evol.">
        <title>The sequence of a 1.8-mb bacterial linear plasmid reveals a rich evolutionary reservoir of secondary metabolic pathways.</title>
        <authorList>
            <person name="Medema M.H."/>
            <person name="Trefzer A."/>
            <person name="Kovalchuk A."/>
            <person name="van den Berg M."/>
            <person name="Mueller U."/>
            <person name="Heijne W."/>
            <person name="Wu L."/>
            <person name="Alam M.T."/>
            <person name="Ronning C.M."/>
            <person name="Nierman W.C."/>
            <person name="Bovenberg R.A.L."/>
            <person name="Breitling R."/>
            <person name="Takano E."/>
        </authorList>
    </citation>
    <scope>NUCLEOTIDE SEQUENCE [LARGE SCALE GENOMIC DNA]</scope>
    <source>
        <strain evidence="4">ATCC 27064 / DSM 738 / JCM 4710 / NBRC 13307 / NCIMB 12785 / NRRL 3585 / VKM Ac-602</strain>
    </source>
</reference>
<dbReference type="RefSeq" id="WP_003960651.1">
    <property type="nucleotide sequence ID" value="NZ_JADANO010000002.1"/>
</dbReference>
<name>E2Q5A4_STRCL</name>
<feature type="compositionally biased region" description="Basic and acidic residues" evidence="1">
    <location>
        <begin position="452"/>
        <end position="464"/>
    </location>
</feature>
<dbReference type="InterPro" id="IPR012338">
    <property type="entry name" value="Beta-lactam/transpept-like"/>
</dbReference>
<dbReference type="MEROPS" id="S12.001"/>
<dbReference type="STRING" id="1901.BB341_17965"/>
<keyword evidence="3" id="KW-0645">Protease</keyword>
<keyword evidence="3" id="KW-0378">Hydrolase</keyword>
<dbReference type="PANTHER" id="PTHR46825">
    <property type="entry name" value="D-ALANYL-D-ALANINE-CARBOXYPEPTIDASE/ENDOPEPTIDASE AMPH"/>
    <property type="match status" value="1"/>
</dbReference>
<feature type="domain" description="Beta-lactamase-related" evidence="2">
    <location>
        <begin position="121"/>
        <end position="431"/>
    </location>
</feature>
<keyword evidence="4" id="KW-1185">Reference proteome</keyword>
<evidence type="ECO:0000313" key="4">
    <source>
        <dbReference type="Proteomes" id="UP000002357"/>
    </source>
</evidence>
<dbReference type="EMBL" id="CM000913">
    <property type="protein sequence ID" value="EFG07145.1"/>
    <property type="molecule type" value="Genomic_DNA"/>
</dbReference>
<feature type="region of interest" description="Disordered" evidence="1">
    <location>
        <begin position="52"/>
        <end position="90"/>
    </location>
</feature>
<dbReference type="SUPFAM" id="SSF56601">
    <property type="entry name" value="beta-lactamase/transpeptidase-like"/>
    <property type="match status" value="1"/>
</dbReference>
<protein>
    <submittedName>
        <fullName evidence="3">D-alanyl-D-alanine carboxypeptidase</fullName>
        <ecNumber evidence="3">3.4.16.4</ecNumber>
    </submittedName>
</protein>
<feature type="region of interest" description="Disordered" evidence="1">
    <location>
        <begin position="1"/>
        <end position="24"/>
    </location>
</feature>
<dbReference type="InterPro" id="IPR001466">
    <property type="entry name" value="Beta-lactam-related"/>
</dbReference>
<organism evidence="3 4">
    <name type="scientific">Streptomyces clavuligerus</name>
    <dbReference type="NCBI Taxonomy" id="1901"/>
    <lineage>
        <taxon>Bacteria</taxon>
        <taxon>Bacillati</taxon>
        <taxon>Actinomycetota</taxon>
        <taxon>Actinomycetes</taxon>
        <taxon>Kitasatosporales</taxon>
        <taxon>Streptomycetaceae</taxon>
        <taxon>Streptomyces</taxon>
    </lineage>
</organism>
<evidence type="ECO:0000313" key="3">
    <source>
        <dbReference type="EMBL" id="EFG07145.1"/>
    </source>
</evidence>